<sequence length="540" mass="59496">MWARLAQREDVPEAGLAAVVDGLLPGDEGFLPGWQEDVFQEALPGLFGRVGERELRDRLIVASPRRIPELIRQGLLGPLDVPAVLRCRPVDGELLAALALHEAHRDLVLGLVGSLGHQDLFEVVLAAERLRPGSDLSRLPVAPEWLVDAVLRRGLGLMAAKLGAFASVNSGARAKGRYWQPSGWPSWNTVGMVLERCPDRWLELARDETLGRVAQHMLLDCVKTEELPDEVLAACVPALVLPEWADLPMPGKSQRLRLQNIARRVNLHPRLKELATATAPLRETAAYCVRTGGLLHTRKLRDLPLHEVVSLAHDLALTSNDAKTLAKVCEVVAQLPRPTAVERPSPYDGPGAPTPKGLLSDDNRVSALAALACNPYLDRRLVSGLLAHLHPAEIRWLRAYDDAVPAWLKDAAAQHKPSPTQQQEVPRLLTDEELDSREDPEAVMQSWLDAVKEHRGSFFDQVEYAVLGSRHRTEALVRQVRAHIVLSYYEQPVAADVLVRVCGDDPARWHAVAEALGSKALGRFDETFGQFIDRMAAQPA</sequence>
<accession>A0ABS6U1C8</accession>
<name>A0ABS6U1C8_STRHA</name>
<comment type="caution">
    <text evidence="1">The sequence shown here is derived from an EMBL/GenBank/DDBJ whole genome shotgun (WGS) entry which is preliminary data.</text>
</comment>
<dbReference type="EMBL" id="JAHUVW010000006">
    <property type="protein sequence ID" value="MBV7674342.1"/>
    <property type="molecule type" value="Genomic_DNA"/>
</dbReference>
<evidence type="ECO:0000313" key="2">
    <source>
        <dbReference type="Proteomes" id="UP000735541"/>
    </source>
</evidence>
<evidence type="ECO:0008006" key="3">
    <source>
        <dbReference type="Google" id="ProtNLM"/>
    </source>
</evidence>
<gene>
    <name evidence="1" type="ORF">STHAL_33395</name>
</gene>
<reference evidence="1 2" key="1">
    <citation type="submission" date="2021-07" db="EMBL/GenBank/DDBJ databases">
        <title>Sequencing Streptomyces halstedii LGO-A4 genome an citrus endophytic actinomycete.</title>
        <authorList>
            <person name="Samborskyy M."/>
            <person name="Scott N."/>
            <person name="Deglau R."/>
            <person name="Dickens S."/>
            <person name="Oliveira L.G."/>
        </authorList>
    </citation>
    <scope>NUCLEOTIDE SEQUENCE [LARGE SCALE GENOMIC DNA]</scope>
    <source>
        <strain evidence="1 2">LGO-A4</strain>
    </source>
</reference>
<protein>
    <recommendedName>
        <fullName evidence="3">HEAT repeat domain-containing protein</fullName>
    </recommendedName>
</protein>
<keyword evidence="2" id="KW-1185">Reference proteome</keyword>
<dbReference type="Proteomes" id="UP000735541">
    <property type="component" value="Unassembled WGS sequence"/>
</dbReference>
<dbReference type="RefSeq" id="WP_228874059.1">
    <property type="nucleotide sequence ID" value="NZ_JAHUVW010000006.1"/>
</dbReference>
<organism evidence="1 2">
    <name type="scientific">Streptomyces halstedii</name>
    <dbReference type="NCBI Taxonomy" id="1944"/>
    <lineage>
        <taxon>Bacteria</taxon>
        <taxon>Bacillati</taxon>
        <taxon>Actinomycetota</taxon>
        <taxon>Actinomycetes</taxon>
        <taxon>Kitasatosporales</taxon>
        <taxon>Streptomycetaceae</taxon>
        <taxon>Streptomyces</taxon>
    </lineage>
</organism>
<evidence type="ECO:0000313" key="1">
    <source>
        <dbReference type="EMBL" id="MBV7674342.1"/>
    </source>
</evidence>
<proteinExistence type="predicted"/>